<dbReference type="EMBL" id="CASHTH010001072">
    <property type="protein sequence ID" value="CAI8010921.1"/>
    <property type="molecule type" value="Genomic_DNA"/>
</dbReference>
<feature type="transmembrane region" description="Helical" evidence="1">
    <location>
        <begin position="62"/>
        <end position="90"/>
    </location>
</feature>
<keyword evidence="1" id="KW-0812">Transmembrane</keyword>
<dbReference type="AlphaFoldDB" id="A0AA35RHT2"/>
<reference evidence="2" key="1">
    <citation type="submission" date="2023-03" db="EMBL/GenBank/DDBJ databases">
        <authorList>
            <person name="Steffen K."/>
            <person name="Cardenas P."/>
        </authorList>
    </citation>
    <scope>NUCLEOTIDE SEQUENCE</scope>
</reference>
<evidence type="ECO:0000313" key="3">
    <source>
        <dbReference type="Proteomes" id="UP001174909"/>
    </source>
</evidence>
<feature type="non-terminal residue" evidence="2">
    <location>
        <position position="191"/>
    </location>
</feature>
<evidence type="ECO:0000256" key="1">
    <source>
        <dbReference type="SAM" id="Phobius"/>
    </source>
</evidence>
<sequence>FLDYHFSCPLSFIQYFWQGQDLPLGVRDTQPNSIPIVGMSLSKGFAPSIFVPRKCLPLDLEVFPYIFSVPFVLLAICAISFLVITVWHVGNVRYRLQRKPFPRDAKFKATEVKLIILLVAYMCVALHSTLSANITLSHTADHSRIIGDHLLCESLGDPEAVCSRAGFEELEQDSIVETFVYIAFALYPAVF</sequence>
<protein>
    <submittedName>
        <fullName evidence="2">Uncharacterized protein</fullName>
    </submittedName>
</protein>
<name>A0AA35RHT2_GEOBA</name>
<keyword evidence="1" id="KW-0472">Membrane</keyword>
<dbReference type="Proteomes" id="UP001174909">
    <property type="component" value="Unassembled WGS sequence"/>
</dbReference>
<keyword evidence="3" id="KW-1185">Reference proteome</keyword>
<feature type="transmembrane region" description="Helical" evidence="1">
    <location>
        <begin position="111"/>
        <end position="130"/>
    </location>
</feature>
<keyword evidence="1" id="KW-1133">Transmembrane helix</keyword>
<feature type="non-terminal residue" evidence="2">
    <location>
        <position position="1"/>
    </location>
</feature>
<comment type="caution">
    <text evidence="2">The sequence shown here is derived from an EMBL/GenBank/DDBJ whole genome shotgun (WGS) entry which is preliminary data.</text>
</comment>
<organism evidence="2 3">
    <name type="scientific">Geodia barretti</name>
    <name type="common">Barrett's horny sponge</name>
    <dbReference type="NCBI Taxonomy" id="519541"/>
    <lineage>
        <taxon>Eukaryota</taxon>
        <taxon>Metazoa</taxon>
        <taxon>Porifera</taxon>
        <taxon>Demospongiae</taxon>
        <taxon>Heteroscleromorpha</taxon>
        <taxon>Tetractinellida</taxon>
        <taxon>Astrophorina</taxon>
        <taxon>Geodiidae</taxon>
        <taxon>Geodia</taxon>
    </lineage>
</organism>
<proteinExistence type="predicted"/>
<evidence type="ECO:0000313" key="2">
    <source>
        <dbReference type="EMBL" id="CAI8010921.1"/>
    </source>
</evidence>
<accession>A0AA35RHT2</accession>
<gene>
    <name evidence="2" type="ORF">GBAR_LOCUS7123</name>
</gene>